<dbReference type="Proteomes" id="UP000703269">
    <property type="component" value="Unassembled WGS sequence"/>
</dbReference>
<evidence type="ECO:0000313" key="2">
    <source>
        <dbReference type="EMBL" id="GJF00389.1"/>
    </source>
</evidence>
<keyword evidence="2" id="KW-0489">Methyltransferase</keyword>
<gene>
    <name evidence="2" type="ORF">PsYK624_166760</name>
</gene>
<evidence type="ECO:0000259" key="1">
    <source>
        <dbReference type="Pfam" id="PF13847"/>
    </source>
</evidence>
<dbReference type="OrthoDB" id="2013972at2759"/>
<dbReference type="InterPro" id="IPR025714">
    <property type="entry name" value="Methyltranfer_dom"/>
</dbReference>
<keyword evidence="3" id="KW-1185">Reference proteome</keyword>
<dbReference type="EMBL" id="BPQB01000150">
    <property type="protein sequence ID" value="GJF00389.1"/>
    <property type="molecule type" value="Genomic_DNA"/>
</dbReference>
<comment type="caution">
    <text evidence="2">The sequence shown here is derived from an EMBL/GenBank/DDBJ whole genome shotgun (WGS) entry which is preliminary data.</text>
</comment>
<proteinExistence type="predicted"/>
<sequence length="274" mass="30239">MTVDTPEYLVGQADAIINSWAVRRVADSAAYLAPALEPHMKILDVGCGPGSITIDLARHVPRGHVTGVDTDAASETLAKARAQAAQEGVTNVEFAVADAFTLPFADGTFDAVHAHQVIQYVDDPVRFLREMRRVAKPGGVIAVRTWDLGLFTFHPSTAAPINRMIDVMVRTFRETGREPYTGRNLHVWAREAGFDPAKVKLSSSNETYHSAEEKRFWGHLAKNFSVKSAVAKVALSKGFITKEELDEVEEAFGHWVSDEDGWFIQVNMELLAYV</sequence>
<dbReference type="PANTHER" id="PTHR43591">
    <property type="entry name" value="METHYLTRANSFERASE"/>
    <property type="match status" value="1"/>
</dbReference>
<feature type="domain" description="Methyltransferase" evidence="1">
    <location>
        <begin position="37"/>
        <end position="147"/>
    </location>
</feature>
<evidence type="ECO:0000313" key="3">
    <source>
        <dbReference type="Proteomes" id="UP000703269"/>
    </source>
</evidence>
<name>A0A9P3GSM7_9APHY</name>
<keyword evidence="2" id="KW-0808">Transferase</keyword>
<organism evidence="2 3">
    <name type="scientific">Phanerochaete sordida</name>
    <dbReference type="NCBI Taxonomy" id="48140"/>
    <lineage>
        <taxon>Eukaryota</taxon>
        <taxon>Fungi</taxon>
        <taxon>Dikarya</taxon>
        <taxon>Basidiomycota</taxon>
        <taxon>Agaricomycotina</taxon>
        <taxon>Agaricomycetes</taxon>
        <taxon>Polyporales</taxon>
        <taxon>Phanerochaetaceae</taxon>
        <taxon>Phanerochaete</taxon>
    </lineage>
</organism>
<dbReference type="Gene3D" id="3.40.50.150">
    <property type="entry name" value="Vaccinia Virus protein VP39"/>
    <property type="match status" value="1"/>
</dbReference>
<accession>A0A9P3GSM7</accession>
<dbReference type="Pfam" id="PF13847">
    <property type="entry name" value="Methyltransf_31"/>
    <property type="match status" value="1"/>
</dbReference>
<dbReference type="GO" id="GO:0008168">
    <property type="term" value="F:methyltransferase activity"/>
    <property type="evidence" value="ECO:0007669"/>
    <property type="project" value="UniProtKB-KW"/>
</dbReference>
<dbReference type="CDD" id="cd02440">
    <property type="entry name" value="AdoMet_MTases"/>
    <property type="match status" value="1"/>
</dbReference>
<dbReference type="PANTHER" id="PTHR43591:SF24">
    <property type="entry name" value="2-METHOXY-6-POLYPRENYL-1,4-BENZOQUINOL METHYLASE, MITOCHONDRIAL"/>
    <property type="match status" value="1"/>
</dbReference>
<dbReference type="InterPro" id="IPR029063">
    <property type="entry name" value="SAM-dependent_MTases_sf"/>
</dbReference>
<dbReference type="AlphaFoldDB" id="A0A9P3GSM7"/>
<dbReference type="SUPFAM" id="SSF53335">
    <property type="entry name" value="S-adenosyl-L-methionine-dependent methyltransferases"/>
    <property type="match status" value="1"/>
</dbReference>
<protein>
    <submittedName>
        <fullName evidence="2">S-adenosyl-L-methionine-dependent methyltransferase</fullName>
    </submittedName>
</protein>
<reference evidence="2 3" key="1">
    <citation type="submission" date="2021-08" db="EMBL/GenBank/DDBJ databases">
        <title>Draft Genome Sequence of Phanerochaete sordida strain YK-624.</title>
        <authorList>
            <person name="Mori T."/>
            <person name="Dohra H."/>
            <person name="Suzuki T."/>
            <person name="Kawagishi H."/>
            <person name="Hirai H."/>
        </authorList>
    </citation>
    <scope>NUCLEOTIDE SEQUENCE [LARGE SCALE GENOMIC DNA]</scope>
    <source>
        <strain evidence="2 3">YK-624</strain>
    </source>
</reference>
<dbReference type="GO" id="GO:0032259">
    <property type="term" value="P:methylation"/>
    <property type="evidence" value="ECO:0007669"/>
    <property type="project" value="UniProtKB-KW"/>
</dbReference>